<evidence type="ECO:0000313" key="3">
    <source>
        <dbReference type="Proteomes" id="UP001162480"/>
    </source>
</evidence>
<dbReference type="Proteomes" id="UP001162480">
    <property type="component" value="Chromosome 13"/>
</dbReference>
<accession>A0AA36BC93</accession>
<feature type="compositionally biased region" description="Polar residues" evidence="1">
    <location>
        <begin position="63"/>
        <end position="72"/>
    </location>
</feature>
<evidence type="ECO:0000256" key="1">
    <source>
        <dbReference type="SAM" id="MobiDB-lite"/>
    </source>
</evidence>
<gene>
    <name evidence="2" type="ORF">OCTVUL_1B025818</name>
</gene>
<protein>
    <submittedName>
        <fullName evidence="2">Uncharacterized protein</fullName>
    </submittedName>
</protein>
<feature type="compositionally biased region" description="Gly residues" evidence="1">
    <location>
        <begin position="24"/>
        <end position="53"/>
    </location>
</feature>
<keyword evidence="3" id="KW-1185">Reference proteome</keyword>
<proteinExistence type="predicted"/>
<organism evidence="2 3">
    <name type="scientific">Octopus vulgaris</name>
    <name type="common">Common octopus</name>
    <dbReference type="NCBI Taxonomy" id="6645"/>
    <lineage>
        <taxon>Eukaryota</taxon>
        <taxon>Metazoa</taxon>
        <taxon>Spiralia</taxon>
        <taxon>Lophotrochozoa</taxon>
        <taxon>Mollusca</taxon>
        <taxon>Cephalopoda</taxon>
        <taxon>Coleoidea</taxon>
        <taxon>Octopodiformes</taxon>
        <taxon>Octopoda</taxon>
        <taxon>Incirrata</taxon>
        <taxon>Octopodidae</taxon>
        <taxon>Octopus</taxon>
    </lineage>
</organism>
<dbReference type="AlphaFoldDB" id="A0AA36BC93"/>
<sequence length="72" mass="7150">MESLGVREMQQIFKFNDGGVEGCDGGDGGCGDSSGVNGSGGGVGDGDGDGCGVGETPSFESLKLSNSKMQRK</sequence>
<evidence type="ECO:0000313" key="2">
    <source>
        <dbReference type="EMBL" id="CAI9731761.1"/>
    </source>
</evidence>
<dbReference type="EMBL" id="OX597826">
    <property type="protein sequence ID" value="CAI9731761.1"/>
    <property type="molecule type" value="Genomic_DNA"/>
</dbReference>
<reference evidence="2" key="1">
    <citation type="submission" date="2023-08" db="EMBL/GenBank/DDBJ databases">
        <authorList>
            <person name="Alioto T."/>
            <person name="Alioto T."/>
            <person name="Gomez Garrido J."/>
        </authorList>
    </citation>
    <scope>NUCLEOTIDE SEQUENCE</scope>
</reference>
<feature type="region of interest" description="Disordered" evidence="1">
    <location>
        <begin position="24"/>
        <end position="72"/>
    </location>
</feature>
<name>A0AA36BC93_OCTVU</name>